<dbReference type="AlphaFoldDB" id="A0AAJ2LRK4"/>
<evidence type="ECO:0000313" key="3">
    <source>
        <dbReference type="Proteomes" id="UP001268610"/>
    </source>
</evidence>
<sequence>DNSKPQVLASGGNAQLVIDPLEEQKLSEQEAKLEQQAKSARRIAMDKRREEMKILAERVRNGAASRQEIAALVTYRQTASFGESRSALARPKSAKKVVLND</sequence>
<name>A0AAJ2LRK4_9HYPH</name>
<dbReference type="Proteomes" id="UP001268610">
    <property type="component" value="Unassembled WGS sequence"/>
</dbReference>
<evidence type="ECO:0000313" key="2">
    <source>
        <dbReference type="EMBL" id="MDR9777931.1"/>
    </source>
</evidence>
<feature type="coiled-coil region" evidence="1">
    <location>
        <begin position="23"/>
        <end position="50"/>
    </location>
</feature>
<comment type="caution">
    <text evidence="2">The sequence shown here is derived from an EMBL/GenBank/DDBJ whole genome shotgun (WGS) entry which is preliminary data.</text>
</comment>
<evidence type="ECO:0000256" key="1">
    <source>
        <dbReference type="SAM" id="Coils"/>
    </source>
</evidence>
<feature type="non-terminal residue" evidence="2">
    <location>
        <position position="1"/>
    </location>
</feature>
<keyword evidence="1" id="KW-0175">Coiled coil</keyword>
<dbReference type="EMBL" id="JAVLSF010000312">
    <property type="protein sequence ID" value="MDR9777931.1"/>
    <property type="molecule type" value="Genomic_DNA"/>
</dbReference>
<dbReference type="RefSeq" id="WP_310866087.1">
    <property type="nucleotide sequence ID" value="NZ_JAVLSF010000312.1"/>
</dbReference>
<gene>
    <name evidence="2" type="ORF">RJJ65_35955</name>
</gene>
<reference evidence="2" key="1">
    <citation type="submission" date="2023-04" db="EMBL/GenBank/DDBJ databases">
        <title>Genomic characterization of faba bean (Vicia faba) microsymbionts in Mexican soils.</title>
        <authorList>
            <person name="Rivera Orduna F.N."/>
            <person name="Guevara-Luna J."/>
            <person name="Yan J."/>
            <person name="Arroyo-Herrera I."/>
            <person name="Li Y."/>
            <person name="Vasquez-Murrieta M.S."/>
            <person name="Wang E.T."/>
        </authorList>
    </citation>
    <scope>NUCLEOTIDE SEQUENCE</scope>
    <source>
        <strain evidence="2">CH26</strain>
    </source>
</reference>
<protein>
    <submittedName>
        <fullName evidence="2">Uncharacterized protein</fullName>
    </submittedName>
</protein>
<accession>A0AAJ2LRK4</accession>
<organism evidence="2 3">
    <name type="scientific">Rhizobium hidalgonense</name>
    <dbReference type="NCBI Taxonomy" id="1538159"/>
    <lineage>
        <taxon>Bacteria</taxon>
        <taxon>Pseudomonadati</taxon>
        <taxon>Pseudomonadota</taxon>
        <taxon>Alphaproteobacteria</taxon>
        <taxon>Hyphomicrobiales</taxon>
        <taxon>Rhizobiaceae</taxon>
        <taxon>Rhizobium/Agrobacterium group</taxon>
        <taxon>Rhizobium</taxon>
    </lineage>
</organism>
<proteinExistence type="predicted"/>